<accession>A0A1I7WZW2</accession>
<name>A0A1I7WZW2_HETBA</name>
<organism evidence="1 2">
    <name type="scientific">Heterorhabditis bacteriophora</name>
    <name type="common">Entomopathogenic nematode worm</name>
    <dbReference type="NCBI Taxonomy" id="37862"/>
    <lineage>
        <taxon>Eukaryota</taxon>
        <taxon>Metazoa</taxon>
        <taxon>Ecdysozoa</taxon>
        <taxon>Nematoda</taxon>
        <taxon>Chromadorea</taxon>
        <taxon>Rhabditida</taxon>
        <taxon>Rhabditina</taxon>
        <taxon>Rhabditomorpha</taxon>
        <taxon>Strongyloidea</taxon>
        <taxon>Heterorhabditidae</taxon>
        <taxon>Heterorhabditis</taxon>
    </lineage>
</organism>
<dbReference type="Proteomes" id="UP000095283">
    <property type="component" value="Unplaced"/>
</dbReference>
<keyword evidence="1" id="KW-1185">Reference proteome</keyword>
<dbReference type="AlphaFoldDB" id="A0A1I7WZW2"/>
<sequence>MASRLPAEVNFQKFIELAQVFKSSMDLVEDRNPLKRPLLTLGSTTEEGFKYMEESITQLSKENECNSRAVEAIYYRLSRIFGDDPPNNIPSEFKLKTFHRAVAVFEKEKFQFRRKFEDVISTKCGTVKVPVGEIDILGDNPPRIVEASLCLRESDVEKIKAKRSLMLRFNMASDFYDIHALIWSLWIDEKMSKD</sequence>
<proteinExistence type="predicted"/>
<evidence type="ECO:0000313" key="2">
    <source>
        <dbReference type="WBParaSite" id="Hba_10679"/>
    </source>
</evidence>
<evidence type="ECO:0000313" key="1">
    <source>
        <dbReference type="Proteomes" id="UP000095283"/>
    </source>
</evidence>
<dbReference type="WBParaSite" id="Hba_10679">
    <property type="protein sequence ID" value="Hba_10679"/>
    <property type="gene ID" value="Hba_10679"/>
</dbReference>
<reference evidence="2" key="1">
    <citation type="submission" date="2016-11" db="UniProtKB">
        <authorList>
            <consortium name="WormBaseParasite"/>
        </authorList>
    </citation>
    <scope>IDENTIFICATION</scope>
</reference>
<protein>
    <submittedName>
        <fullName evidence="2">Tetratricopeptide repeat (TPR)-like superfamily protein</fullName>
    </submittedName>
</protein>